<dbReference type="SMART" id="SM00230">
    <property type="entry name" value="CysPc"/>
    <property type="match status" value="1"/>
</dbReference>
<dbReference type="CDD" id="cd00214">
    <property type="entry name" value="Calpain_III"/>
    <property type="match status" value="1"/>
</dbReference>
<dbReference type="OrthoDB" id="424753at2759"/>
<feature type="domain" description="EF-hand" evidence="8">
    <location>
        <begin position="543"/>
        <end position="578"/>
    </location>
</feature>
<dbReference type="GO" id="GO:0004198">
    <property type="term" value="F:calcium-dependent cysteine-type endopeptidase activity"/>
    <property type="evidence" value="ECO:0007669"/>
    <property type="project" value="InterPro"/>
</dbReference>
<keyword evidence="3 6" id="KW-0378">Hydrolase</keyword>
<evidence type="ECO:0000256" key="4">
    <source>
        <dbReference type="ARBA" id="ARBA00022807"/>
    </source>
</evidence>
<dbReference type="Gene3D" id="1.10.238.10">
    <property type="entry name" value="EF-hand"/>
    <property type="match status" value="1"/>
</dbReference>
<evidence type="ECO:0000259" key="8">
    <source>
        <dbReference type="PROSITE" id="PS50222"/>
    </source>
</evidence>
<dbReference type="GO" id="GO:0005509">
    <property type="term" value="F:calcium ion binding"/>
    <property type="evidence" value="ECO:0007669"/>
    <property type="project" value="InterPro"/>
</dbReference>
<feature type="domain" description="Calpain catalytic" evidence="7">
    <location>
        <begin position="1"/>
        <end position="256"/>
    </location>
</feature>
<dbReference type="FunFam" id="2.60.120.380:FF:000002">
    <property type="entry name" value="calpain-3 isoform X1"/>
    <property type="match status" value="1"/>
</dbReference>
<evidence type="ECO:0000256" key="1">
    <source>
        <dbReference type="ARBA" id="ARBA00007623"/>
    </source>
</evidence>
<dbReference type="InterPro" id="IPR002048">
    <property type="entry name" value="EF_hand_dom"/>
</dbReference>
<evidence type="ECO:0000256" key="3">
    <source>
        <dbReference type="ARBA" id="ARBA00022801"/>
    </source>
</evidence>
<dbReference type="FunFam" id="3.90.70.10:FF:000001">
    <property type="entry name" value="Calpain-1 catalytic subunit"/>
    <property type="match status" value="1"/>
</dbReference>
<dbReference type="Pfam" id="PF00648">
    <property type="entry name" value="Peptidase_C2"/>
    <property type="match status" value="1"/>
</dbReference>
<dbReference type="InterPro" id="IPR001300">
    <property type="entry name" value="Peptidase_C2_calpain_cat"/>
</dbReference>
<dbReference type="PROSITE" id="PS50222">
    <property type="entry name" value="EF_HAND_2"/>
    <property type="match status" value="1"/>
</dbReference>
<dbReference type="SUPFAM" id="SSF47473">
    <property type="entry name" value="EF-hand"/>
    <property type="match status" value="1"/>
</dbReference>
<keyword evidence="4 6" id="KW-0788">Thiol protease</keyword>
<evidence type="ECO:0000313" key="10">
    <source>
        <dbReference type="Proteomes" id="UP000288716"/>
    </source>
</evidence>
<dbReference type="PROSITE" id="PS00139">
    <property type="entry name" value="THIOL_PROTEASE_CYS"/>
    <property type="match status" value="1"/>
</dbReference>
<dbReference type="SUPFAM" id="SSF49758">
    <property type="entry name" value="Calpain large subunit, middle domain (domain III)"/>
    <property type="match status" value="1"/>
</dbReference>
<dbReference type="InterPro" id="IPR022684">
    <property type="entry name" value="Calpain_cysteine_protease"/>
</dbReference>
<keyword evidence="10" id="KW-1185">Reference proteome</keyword>
<proteinExistence type="inferred from homology"/>
<dbReference type="Gene3D" id="2.60.120.380">
    <property type="match status" value="1"/>
</dbReference>
<dbReference type="VEuPathDB" id="VectorBase:LDEU007462"/>
<evidence type="ECO:0000256" key="6">
    <source>
        <dbReference type="PROSITE-ProRule" id="PRU00239"/>
    </source>
</evidence>
<dbReference type="InterPro" id="IPR011992">
    <property type="entry name" value="EF-hand-dom_pair"/>
</dbReference>
<dbReference type="STRING" id="299467.A0A443SAJ8"/>
<dbReference type="PRINTS" id="PR00704">
    <property type="entry name" value="CALPAIN"/>
</dbReference>
<feature type="non-terminal residue" evidence="9">
    <location>
        <position position="656"/>
    </location>
</feature>
<dbReference type="InterPro" id="IPR000169">
    <property type="entry name" value="Pept_cys_AS"/>
</dbReference>
<dbReference type="GO" id="GO:0005737">
    <property type="term" value="C:cytoplasm"/>
    <property type="evidence" value="ECO:0007669"/>
    <property type="project" value="UniProtKB-ARBA"/>
</dbReference>
<feature type="active site" evidence="5 6">
    <location>
        <position position="196"/>
    </location>
</feature>
<dbReference type="InterPro" id="IPR022682">
    <property type="entry name" value="Calpain_domain_III"/>
</dbReference>
<feature type="active site" evidence="5 6">
    <location>
        <position position="8"/>
    </location>
</feature>
<reference evidence="9 10" key="1">
    <citation type="journal article" date="2018" name="Gigascience">
        <title>Genomes of trombidid mites reveal novel predicted allergens and laterally-transferred genes associated with secondary metabolism.</title>
        <authorList>
            <person name="Dong X."/>
            <person name="Chaisiri K."/>
            <person name="Xia D."/>
            <person name="Armstrong S.D."/>
            <person name="Fang Y."/>
            <person name="Donnelly M.J."/>
            <person name="Kadowaki T."/>
            <person name="McGarry J.W."/>
            <person name="Darby A.C."/>
            <person name="Makepeace B.L."/>
        </authorList>
    </citation>
    <scope>NUCLEOTIDE SEQUENCE [LARGE SCALE GENOMIC DNA]</scope>
    <source>
        <strain evidence="9">UoL-UT</strain>
    </source>
</reference>
<accession>A0A443SAJ8</accession>
<dbReference type="Proteomes" id="UP000288716">
    <property type="component" value="Unassembled WGS sequence"/>
</dbReference>
<protein>
    <submittedName>
        <fullName evidence="9">Calpain-B-like isoform X3</fullName>
    </submittedName>
</protein>
<dbReference type="InterPro" id="IPR022683">
    <property type="entry name" value="Calpain_III"/>
</dbReference>
<evidence type="ECO:0000256" key="5">
    <source>
        <dbReference type="PIRSR" id="PIRSR622684-1"/>
    </source>
</evidence>
<organism evidence="9 10">
    <name type="scientific">Leptotrombidium deliense</name>
    <dbReference type="NCBI Taxonomy" id="299467"/>
    <lineage>
        <taxon>Eukaryota</taxon>
        <taxon>Metazoa</taxon>
        <taxon>Ecdysozoa</taxon>
        <taxon>Arthropoda</taxon>
        <taxon>Chelicerata</taxon>
        <taxon>Arachnida</taxon>
        <taxon>Acari</taxon>
        <taxon>Acariformes</taxon>
        <taxon>Trombidiformes</taxon>
        <taxon>Prostigmata</taxon>
        <taxon>Anystina</taxon>
        <taxon>Parasitengona</taxon>
        <taxon>Trombiculoidea</taxon>
        <taxon>Trombiculidae</taxon>
        <taxon>Leptotrombidium</taxon>
    </lineage>
</organism>
<dbReference type="PANTHER" id="PTHR10183:SF433">
    <property type="entry name" value="CALPAIN-A-RELATED"/>
    <property type="match status" value="1"/>
</dbReference>
<comment type="similarity">
    <text evidence="1">Belongs to the peptidase C2 family.</text>
</comment>
<name>A0A443SAJ8_9ACAR</name>
<dbReference type="InterPro" id="IPR038765">
    <property type="entry name" value="Papain-like_cys_pep_sf"/>
</dbReference>
<dbReference type="PANTHER" id="PTHR10183">
    <property type="entry name" value="CALPAIN"/>
    <property type="match status" value="1"/>
</dbReference>
<comment type="caution">
    <text evidence="9">The sequence shown here is derived from an EMBL/GenBank/DDBJ whole genome shotgun (WGS) entry which is preliminary data.</text>
</comment>
<dbReference type="EMBL" id="NCKV01004701">
    <property type="protein sequence ID" value="RWS24578.1"/>
    <property type="molecule type" value="Genomic_DNA"/>
</dbReference>
<dbReference type="InterPro" id="IPR036213">
    <property type="entry name" value="Calpain_III_sf"/>
</dbReference>
<evidence type="ECO:0000259" key="7">
    <source>
        <dbReference type="PROSITE" id="PS50203"/>
    </source>
</evidence>
<keyword evidence="2 6" id="KW-0645">Protease</keyword>
<dbReference type="CDD" id="cd00044">
    <property type="entry name" value="CysPc"/>
    <property type="match status" value="1"/>
</dbReference>
<sequence length="656" mass="74330">MQGELGDCWLLAAIANLTMNSKLFQRVVPPDQVLCGDGYTGVLHFRFWRYGKWIDIVIDDKLPTLNGRLVFMHSKDKREFWSALVEKAYAKLHSSYEALKGGSTCEALEDFTGGVTEYFDIQTPECPPNLFQIMQKAAERSSFMGCSIDALSSAQMEAELENGLIRGHAYSITSVKTVELKTARVQGKIPLLRIRNPWGNEAEWKGAWSDKSKEWSVISEQEKAELQLTFDNDGEFWMSFQDFKNNFTKLEICNLSPEPLEDDGVDSGKQWEANTFDGSWISGVTAGGCRNHLDTFALNPQYLVKLVDFDEDDNDDLCTLIIALMQKNRRAKRKMGAEALTIGFAVYALKDDHFDVKDTPVYETKFKKQLLTTEYFKYNASVARSPNFINLREICARFRLPPGNYCIIPSTFDPNEEGEFLLRIFSEKAPGMAAENDDEVGIVEQPQQPNGVSDAGAGCVLCDAEKPKEADKIQNHHHEFFAKIAGEDMEVDAQELQQILNYALKKDFKFEGFSLDSCRSMVALLDDDKSGMLGIDEFTELWRSIRHWCSVFRKFDTDNSSTLNARELRAALQEAGLSVNRSILTQIIQRYGIISSGKKGEVKVERSMSFDAFVCCCIKLKHSIDVWNQHNRKQAPPSFSLDEVSINIWVENVMYC</sequence>
<dbReference type="Pfam" id="PF01067">
    <property type="entry name" value="Calpain_III"/>
    <property type="match status" value="1"/>
</dbReference>
<dbReference type="Gene3D" id="3.90.70.10">
    <property type="entry name" value="Cysteine proteinases"/>
    <property type="match status" value="1"/>
</dbReference>
<dbReference type="GO" id="GO:0006508">
    <property type="term" value="P:proteolysis"/>
    <property type="evidence" value="ECO:0007669"/>
    <property type="project" value="UniProtKB-KW"/>
</dbReference>
<dbReference type="PROSITE" id="PS50203">
    <property type="entry name" value="CALPAIN_CAT"/>
    <property type="match status" value="1"/>
</dbReference>
<gene>
    <name evidence="9" type="ORF">B4U80_10904</name>
</gene>
<dbReference type="SUPFAM" id="SSF54001">
    <property type="entry name" value="Cysteine proteinases"/>
    <property type="match status" value="1"/>
</dbReference>
<evidence type="ECO:0000256" key="2">
    <source>
        <dbReference type="ARBA" id="ARBA00022670"/>
    </source>
</evidence>
<dbReference type="InterPro" id="IPR033883">
    <property type="entry name" value="C2_III"/>
</dbReference>
<feature type="active site" evidence="5 6">
    <location>
        <position position="168"/>
    </location>
</feature>
<evidence type="ECO:0000313" key="9">
    <source>
        <dbReference type="EMBL" id="RWS24578.1"/>
    </source>
</evidence>
<dbReference type="AlphaFoldDB" id="A0A443SAJ8"/>
<dbReference type="SMART" id="SM00720">
    <property type="entry name" value="calpain_III"/>
    <property type="match status" value="1"/>
</dbReference>